<accession>G0A4K6</accession>
<reference evidence="2" key="3">
    <citation type="submission" date="2011-05" db="EMBL/GenBank/DDBJ databases">
        <title>Complete sequence of Methylomonas methanica MC09.</title>
        <authorList>
            <consortium name="US DOE Joint Genome Institute"/>
            <person name="Lucas S."/>
            <person name="Han J."/>
            <person name="Lapidus A."/>
            <person name="Cheng J.-F."/>
            <person name="Goodwin L."/>
            <person name="Pitluck S."/>
            <person name="Peters L."/>
            <person name="Mikhailova N."/>
            <person name="Teshima H."/>
            <person name="Han C."/>
            <person name="Tapia R."/>
            <person name="Land M."/>
            <person name="Hauser L."/>
            <person name="Kyrpides N."/>
            <person name="Ivanova N."/>
            <person name="Pagani I."/>
            <person name="Stein L."/>
            <person name="Woyke T."/>
        </authorList>
    </citation>
    <scope>NUCLEOTIDE SEQUENCE [LARGE SCALE GENOMIC DNA]</scope>
    <source>
        <strain evidence="2">MC09</strain>
    </source>
</reference>
<evidence type="ECO:0000313" key="2">
    <source>
        <dbReference type="Proteomes" id="UP000008888"/>
    </source>
</evidence>
<organism evidence="1 2">
    <name type="scientific">Methylomonas methanica (strain DSM 25384 / MC09)</name>
    <dbReference type="NCBI Taxonomy" id="857087"/>
    <lineage>
        <taxon>Bacteria</taxon>
        <taxon>Pseudomonadati</taxon>
        <taxon>Pseudomonadota</taxon>
        <taxon>Gammaproteobacteria</taxon>
        <taxon>Methylococcales</taxon>
        <taxon>Methylococcaceae</taxon>
        <taxon>Methylomonas</taxon>
    </lineage>
</organism>
<protein>
    <submittedName>
        <fullName evidence="1">Uncharacterized protein</fullName>
    </submittedName>
</protein>
<sequence length="68" mass="8011">MAQAFKPQDVHVFSTALPMISRGFCIFLRSESRFKVVLTYARRTVRDRCAFRQHPIVCAPYGLQIRHW</sequence>
<evidence type="ECO:0000313" key="1">
    <source>
        <dbReference type="EMBL" id="AEG01597.1"/>
    </source>
</evidence>
<dbReference type="AlphaFoldDB" id="G0A4K6"/>
<proteinExistence type="predicted"/>
<name>G0A4K6_METMM</name>
<reference key="2">
    <citation type="submission" date="2011-05" db="EMBL/GenBank/DDBJ databases">
        <title>Complete genome sequence of the aerobic marine methanotroph Methylomonas methanica MC09.</title>
        <authorList>
            <person name="Boden R."/>
            <person name="Cunliffe M."/>
            <person name="Scanlan J."/>
            <person name="Moussard H."/>
            <person name="Kits K.D."/>
            <person name="Klotz M."/>
            <person name="Jetten M."/>
            <person name="Vuilleumier S."/>
            <person name="Han J."/>
            <person name="Peters L."/>
            <person name="Mikhailova N."/>
            <person name="Teshima H."/>
            <person name="Tapia R."/>
            <person name="Kyrpides N."/>
            <person name="Ivanova N."/>
            <person name="Pagani I."/>
            <person name="Cheng J.-F."/>
            <person name="Goodwin L."/>
            <person name="Han C."/>
            <person name="Hauser L."/>
            <person name="Land M."/>
            <person name="Lapidus A."/>
            <person name="Lucas S."/>
            <person name="Pitluck S."/>
            <person name="Woyke T."/>
            <person name="Stein L.Y."/>
            <person name="Murrell C."/>
        </authorList>
    </citation>
    <scope>NUCLEOTIDE SEQUENCE</scope>
    <source>
        <strain>MC09</strain>
    </source>
</reference>
<dbReference type="KEGG" id="mmt:Metme_3223"/>
<keyword evidence="2" id="KW-1185">Reference proteome</keyword>
<dbReference type="Proteomes" id="UP000008888">
    <property type="component" value="Chromosome"/>
</dbReference>
<gene>
    <name evidence="1" type="ordered locus">Metme_3223</name>
</gene>
<dbReference type="HOGENOM" id="CLU_2789149_0_0_6"/>
<dbReference type="EMBL" id="CP002738">
    <property type="protein sequence ID" value="AEG01597.1"/>
    <property type="molecule type" value="Genomic_DNA"/>
</dbReference>
<reference evidence="1 2" key="1">
    <citation type="journal article" date="2011" name="J. Bacteriol.">
        <title>Complete Genome Sequence of the Aerobic Marine Methanotroph Methylomonas methanica MC09.</title>
        <authorList>
            <person name="Boden R."/>
            <person name="Cunliffe M."/>
            <person name="Scanlan J."/>
            <person name="Moussard H."/>
            <person name="Kits K.D."/>
            <person name="Klotz M.G."/>
            <person name="Jetten M.S."/>
            <person name="Vuilleumier S."/>
            <person name="Han J."/>
            <person name="Peters L."/>
            <person name="Mikhailova N."/>
            <person name="Teshima H."/>
            <person name="Tapia R."/>
            <person name="Kyrpides N."/>
            <person name="Ivanova N."/>
            <person name="Pagani I."/>
            <person name="Cheng J.F."/>
            <person name="Goodwin L."/>
            <person name="Han C."/>
            <person name="Hauser L."/>
            <person name="Land M.L."/>
            <person name="Lapidus A."/>
            <person name="Lucas S."/>
            <person name="Pitluck S."/>
            <person name="Woyke T."/>
            <person name="Stein L."/>
            <person name="Murrell J.C."/>
        </authorList>
    </citation>
    <scope>NUCLEOTIDE SEQUENCE [LARGE SCALE GENOMIC DNA]</scope>
    <source>
        <strain evidence="1 2">MC09</strain>
    </source>
</reference>